<evidence type="ECO:0000256" key="5">
    <source>
        <dbReference type="ARBA" id="ARBA00022490"/>
    </source>
</evidence>
<keyword evidence="14" id="KW-0325">Glycoprotein</keyword>
<dbReference type="GO" id="GO:0016607">
    <property type="term" value="C:nuclear speck"/>
    <property type="evidence" value="ECO:0007669"/>
    <property type="project" value="Ensembl"/>
</dbReference>
<evidence type="ECO:0000256" key="2">
    <source>
        <dbReference type="ARBA" id="ARBA00004496"/>
    </source>
</evidence>
<dbReference type="GO" id="GO:0005829">
    <property type="term" value="C:cytosol"/>
    <property type="evidence" value="ECO:0007669"/>
    <property type="project" value="Ensembl"/>
</dbReference>
<dbReference type="PROSITE" id="PS50853">
    <property type="entry name" value="FN3"/>
    <property type="match status" value="3"/>
</dbReference>
<evidence type="ECO:0000256" key="4">
    <source>
        <dbReference type="ARBA" id="ARBA00022475"/>
    </source>
</evidence>
<dbReference type="CDD" id="cd00063">
    <property type="entry name" value="FN3"/>
    <property type="match status" value="3"/>
</dbReference>
<dbReference type="InterPro" id="IPR003595">
    <property type="entry name" value="Tyr_Pase_cat"/>
</dbReference>
<dbReference type="SMART" id="SM00060">
    <property type="entry name" value="FN3"/>
    <property type="match status" value="5"/>
</dbReference>
<dbReference type="GO" id="GO:0016324">
    <property type="term" value="C:apical plasma membrane"/>
    <property type="evidence" value="ECO:0007669"/>
    <property type="project" value="UniProtKB-SubCell"/>
</dbReference>
<dbReference type="InterPro" id="IPR003961">
    <property type="entry name" value="FN3_dom"/>
</dbReference>
<evidence type="ECO:0000256" key="17">
    <source>
        <dbReference type="ARBA" id="ARBA00060382"/>
    </source>
</evidence>
<feature type="compositionally biased region" description="Basic and acidic residues" evidence="21">
    <location>
        <begin position="137"/>
        <end position="157"/>
    </location>
</feature>
<feature type="domain" description="Fibronectin type-III" evidence="26">
    <location>
        <begin position="470"/>
        <end position="569"/>
    </location>
</feature>
<comment type="subcellular location">
    <subcellularLocation>
        <location evidence="1">Apical cell membrane</location>
        <topology evidence="1">Single-pass type I membrane protein</topology>
    </subcellularLocation>
    <subcellularLocation>
        <location evidence="17">Cell projection</location>
        <location evidence="17">Microvillus membrane</location>
        <topology evidence="17">Single-pass type I membrane protein</topology>
    </subcellularLocation>
    <subcellularLocation>
        <location evidence="2">Cytoplasm</location>
    </subcellularLocation>
</comment>
<dbReference type="InterPro" id="IPR013783">
    <property type="entry name" value="Ig-like_fold"/>
</dbReference>
<keyword evidence="8 23" id="KW-0732">Signal</keyword>
<evidence type="ECO:0000313" key="27">
    <source>
        <dbReference type="Ensembl" id="ENSPTIP00000017743.1"/>
    </source>
</evidence>
<feature type="region of interest" description="Disordered" evidence="21">
    <location>
        <begin position="48"/>
        <end position="111"/>
    </location>
</feature>
<keyword evidence="13" id="KW-1015">Disulfide bond</keyword>
<dbReference type="FunFam" id="2.60.40.10:FF:000374">
    <property type="entry name" value="Protein tyrosine phosphatase, receptor type, H"/>
    <property type="match status" value="3"/>
</dbReference>
<feature type="signal peptide" evidence="23">
    <location>
        <begin position="1"/>
        <end position="26"/>
    </location>
</feature>
<keyword evidence="4" id="KW-1003">Cell membrane</keyword>
<evidence type="ECO:0000259" key="25">
    <source>
        <dbReference type="PROSITE" id="PS50056"/>
    </source>
</evidence>
<evidence type="ECO:0000256" key="15">
    <source>
        <dbReference type="ARBA" id="ARBA00023273"/>
    </source>
</evidence>
<keyword evidence="7 22" id="KW-0812">Transmembrane</keyword>
<keyword evidence="12 22" id="KW-0472">Membrane</keyword>
<dbReference type="SUPFAM" id="SSF49265">
    <property type="entry name" value="Fibronectin type III"/>
    <property type="match status" value="3"/>
</dbReference>
<dbReference type="InterPro" id="IPR000387">
    <property type="entry name" value="Tyr_Pase_dom"/>
</dbReference>
<gene>
    <name evidence="27" type="primary">PTPRH</name>
</gene>
<feature type="domain" description="Fibronectin type-III" evidence="26">
    <location>
        <begin position="380"/>
        <end position="469"/>
    </location>
</feature>
<comment type="catalytic activity">
    <reaction evidence="16">
        <text>O-phospho-L-tyrosyl-[protein] + H2O = L-tyrosyl-[protein] + phosphate</text>
        <dbReference type="Rhea" id="RHEA:10684"/>
        <dbReference type="Rhea" id="RHEA-COMP:10136"/>
        <dbReference type="Rhea" id="RHEA-COMP:20101"/>
        <dbReference type="ChEBI" id="CHEBI:15377"/>
        <dbReference type="ChEBI" id="CHEBI:43474"/>
        <dbReference type="ChEBI" id="CHEBI:46858"/>
        <dbReference type="ChEBI" id="CHEBI:61978"/>
        <dbReference type="EC" id="3.1.3.48"/>
    </reaction>
</comment>
<evidence type="ECO:0000256" key="11">
    <source>
        <dbReference type="ARBA" id="ARBA00022989"/>
    </source>
</evidence>
<dbReference type="SMART" id="SM00404">
    <property type="entry name" value="PTPc_motif"/>
    <property type="match status" value="1"/>
</dbReference>
<evidence type="ECO:0000256" key="8">
    <source>
        <dbReference type="ARBA" id="ARBA00022729"/>
    </source>
</evidence>
<dbReference type="PANTHER" id="PTHR46957:SF10">
    <property type="entry name" value="PROTEIN TYROSINE PHOSPHATASE, RECEPTOR TYPE, H"/>
    <property type="match status" value="1"/>
</dbReference>
<keyword evidence="10" id="KW-0904">Protein phosphatase</keyword>
<evidence type="ECO:0000256" key="12">
    <source>
        <dbReference type="ARBA" id="ARBA00023136"/>
    </source>
</evidence>
<dbReference type="Gene3D" id="2.60.40.10">
    <property type="entry name" value="Immunoglobulins"/>
    <property type="match status" value="4"/>
</dbReference>
<dbReference type="EC" id="3.1.3.48" evidence="3"/>
<dbReference type="Pfam" id="PF00102">
    <property type="entry name" value="Y_phosphatase"/>
    <property type="match status" value="1"/>
</dbReference>
<dbReference type="GO" id="GO:0043235">
    <property type="term" value="C:receptor complex"/>
    <property type="evidence" value="ECO:0007669"/>
    <property type="project" value="TreeGrafter"/>
</dbReference>
<dbReference type="GeneTree" id="ENSGT00940000162227"/>
<organism evidence="27 28">
    <name type="scientific">Panthera tigris altaica</name>
    <name type="common">Siberian tiger</name>
    <dbReference type="NCBI Taxonomy" id="74533"/>
    <lineage>
        <taxon>Eukaryota</taxon>
        <taxon>Metazoa</taxon>
        <taxon>Chordata</taxon>
        <taxon>Craniata</taxon>
        <taxon>Vertebrata</taxon>
        <taxon>Euteleostomi</taxon>
        <taxon>Mammalia</taxon>
        <taxon>Eutheria</taxon>
        <taxon>Laurasiatheria</taxon>
        <taxon>Carnivora</taxon>
        <taxon>Feliformia</taxon>
        <taxon>Felidae</taxon>
        <taxon>Pantherinae</taxon>
        <taxon>Panthera</taxon>
    </lineage>
</organism>
<dbReference type="PROSITE" id="PS00383">
    <property type="entry name" value="TYR_PHOSPHATASE_1"/>
    <property type="match status" value="1"/>
</dbReference>
<dbReference type="InterPro" id="IPR029021">
    <property type="entry name" value="Prot-tyrosine_phosphatase-like"/>
</dbReference>
<evidence type="ECO:0000256" key="22">
    <source>
        <dbReference type="SAM" id="Phobius"/>
    </source>
</evidence>
<evidence type="ECO:0000256" key="14">
    <source>
        <dbReference type="ARBA" id="ARBA00023180"/>
    </source>
</evidence>
<feature type="region of interest" description="Disordered" evidence="21">
    <location>
        <begin position="177"/>
        <end position="202"/>
    </location>
</feature>
<evidence type="ECO:0000256" key="16">
    <source>
        <dbReference type="ARBA" id="ARBA00051722"/>
    </source>
</evidence>
<feature type="domain" description="Tyrosine-protein phosphatase" evidence="24">
    <location>
        <begin position="710"/>
        <end position="966"/>
    </location>
</feature>
<feature type="chain" id="PRO_5034229291" description="Receptor-type tyrosine-protein phosphatase H" evidence="23">
    <location>
        <begin position="27"/>
        <end position="989"/>
    </location>
</feature>
<evidence type="ECO:0000256" key="9">
    <source>
        <dbReference type="ARBA" id="ARBA00022801"/>
    </source>
</evidence>
<evidence type="ECO:0000313" key="28">
    <source>
        <dbReference type="Proteomes" id="UP000675900"/>
    </source>
</evidence>
<keyword evidence="9" id="KW-0378">Hydrolase</keyword>
<dbReference type="Proteomes" id="UP000675900">
    <property type="component" value="Unassembled WGS sequence"/>
</dbReference>
<feature type="compositionally biased region" description="Basic and acidic residues" evidence="21">
    <location>
        <begin position="181"/>
        <end position="202"/>
    </location>
</feature>
<comment type="subunit">
    <text evidence="18">Homodimer; disulfide-linked. Interacts with LCK. Interacts (phosphorylated form) with GRB2 (via SH2 domain). Interacts (phosphorylated form) with FYN (via SH2 domain). Interacts (via extracellular domain) with CEACAM20 (via extracellular domain); the interaction dephosphorylates CEACAM20.</text>
</comment>
<keyword evidence="28" id="KW-1185">Reference proteome</keyword>
<sequence>MMGTGGSLGAWGSLVLLVSAPRQGPGKNLTAEARTPSSITLQWQTPRGLEGRHHTPWGLWTGRDGGTEAPRTTDTSFTVDGLGPRSPHESSVGVEQDETNSSKQTLQTSTGERQSCLFNYFERERERAHVRASWGGLEREREKENPKKPPHCQYRDRHGARAHDPVRNLRGETWTNSSITLHREVPKDPEPQRCTYSDKSETQNRTVTSYKVGSGAGLQSLSSYELSVRAEKNKVPGSRKTLEDPYPVRNLKVEAQTTSSVTLIWEEPDDPDFQNYVYWIQWTGSETQNTTNTSFVVGGLQPGSLYGFAVWAEKNGVVSSATVCNATTGECHLLQMEAQATNSISQIGRCPLGPGLWDYTYWRDPKLGPCINSLCVVPNAVMSLSVQKQTNSSITLSWTAPQDPDHPLYTYGVSWVKESTSAISIRNTTDTGIILTELEAGSLYIVTVWAERNEVSSDNQTLTGATAPNTVMDLHKENQTNNSIILRWKVPTDPHSQLYMYWVQWTPGGYPQGQQDPQGHQTNHTGRTNDSWYEVQTLEPGTLYTFRVWADRNNVTSYAQSLLASTAPSPVTITSCISTSGGHGVILTWSCPVGGYEAFELQVGGQRDCQNGSSCGRGVSVWDLQPAQSYPATVTTIWDGMRAPSAPVTCHTENAGVVAGAIVGVVLFLILVGLLIFFLKKRWDSLLENIPAQDFAAHVRKNERDANGGFAMEYQRLALEGTKQSQMVASALENSAKNRYRNVLPYDWSRVSLKPHQEEPGSDYINASFIPGLWGPREFIAAQGPLPQTVADFWRLVWEQQSRTLVMLTNCVESGRVKCEYYWPLDTQPCTYGHLQVALEGEKVLENWTVRDLRIQEQKTLRVRQFHYMTWPDHGVPHSPDPLLAFRKMVRQWLDQTVEGGPPIVHCSAGVGRTGTFIALDVLLRQLEHERFVGAFSYVRKMRESRPLMLQTEAQYVFLHQCILRGLQQSPLAPAEKGASYENPLYEHV</sequence>
<feature type="domain" description="Tyrosine specific protein phosphatases" evidence="25">
    <location>
        <begin position="884"/>
        <end position="957"/>
    </location>
</feature>
<evidence type="ECO:0000256" key="7">
    <source>
        <dbReference type="ARBA" id="ARBA00022692"/>
    </source>
</evidence>
<dbReference type="InterPro" id="IPR050713">
    <property type="entry name" value="RTP_Phos/Ushers"/>
</dbReference>
<dbReference type="Gene3D" id="3.90.190.10">
    <property type="entry name" value="Protein tyrosine phosphatase superfamily"/>
    <property type="match status" value="1"/>
</dbReference>
<dbReference type="SMART" id="SM00194">
    <property type="entry name" value="PTPc"/>
    <property type="match status" value="1"/>
</dbReference>
<reference evidence="27" key="1">
    <citation type="submission" date="2025-08" db="UniProtKB">
        <authorList>
            <consortium name="Ensembl"/>
        </authorList>
    </citation>
    <scope>IDENTIFICATION</scope>
</reference>
<dbReference type="GO" id="GO:0004725">
    <property type="term" value="F:protein tyrosine phosphatase activity"/>
    <property type="evidence" value="ECO:0007669"/>
    <property type="project" value="UniProtKB-EC"/>
</dbReference>
<dbReference type="PROSITE" id="PS50056">
    <property type="entry name" value="TYR_PHOSPHATASE_2"/>
    <property type="match status" value="1"/>
</dbReference>
<dbReference type="InterPro" id="IPR016130">
    <property type="entry name" value="Tyr_Pase_AS"/>
</dbReference>
<evidence type="ECO:0000256" key="19">
    <source>
        <dbReference type="ARBA" id="ARBA00073597"/>
    </source>
</evidence>
<keyword evidence="11 22" id="KW-1133">Transmembrane helix</keyword>
<evidence type="ECO:0000256" key="10">
    <source>
        <dbReference type="ARBA" id="ARBA00022912"/>
    </source>
</evidence>
<dbReference type="GO" id="GO:0045296">
    <property type="term" value="F:cadherin binding"/>
    <property type="evidence" value="ECO:0007669"/>
    <property type="project" value="Ensembl"/>
</dbReference>
<evidence type="ECO:0000256" key="13">
    <source>
        <dbReference type="ARBA" id="ARBA00023157"/>
    </source>
</evidence>
<dbReference type="Pfam" id="PF00041">
    <property type="entry name" value="fn3"/>
    <property type="match status" value="3"/>
</dbReference>
<evidence type="ECO:0000256" key="23">
    <source>
        <dbReference type="SAM" id="SignalP"/>
    </source>
</evidence>
<proteinExistence type="predicted"/>
<evidence type="ECO:0000256" key="20">
    <source>
        <dbReference type="ARBA" id="ARBA00083614"/>
    </source>
</evidence>
<feature type="domain" description="Fibronectin type-III" evidence="26">
    <location>
        <begin position="247"/>
        <end position="331"/>
    </location>
</feature>
<dbReference type="SUPFAM" id="SSF52799">
    <property type="entry name" value="(Phosphotyrosine protein) phosphatases II"/>
    <property type="match status" value="1"/>
</dbReference>
<keyword evidence="6" id="KW-0597">Phosphoprotein</keyword>
<evidence type="ECO:0000256" key="21">
    <source>
        <dbReference type="SAM" id="MobiDB-lite"/>
    </source>
</evidence>
<evidence type="ECO:0000259" key="26">
    <source>
        <dbReference type="PROSITE" id="PS50853"/>
    </source>
</evidence>
<dbReference type="PROSITE" id="PS50055">
    <property type="entry name" value="TYR_PHOSPHATASE_PTP"/>
    <property type="match status" value="1"/>
</dbReference>
<dbReference type="Ensembl" id="ENSPTIT00000021976.1">
    <property type="protein sequence ID" value="ENSPTIP00000017743.1"/>
    <property type="gene ID" value="ENSPTIG00000016064.1"/>
</dbReference>
<keyword evidence="15" id="KW-0966">Cell projection</keyword>
<evidence type="ECO:0000256" key="6">
    <source>
        <dbReference type="ARBA" id="ARBA00022553"/>
    </source>
</evidence>
<name>A0A8C9KCW1_PANTA</name>
<evidence type="ECO:0000259" key="24">
    <source>
        <dbReference type="PROSITE" id="PS50055"/>
    </source>
</evidence>
<dbReference type="PRINTS" id="PR00700">
    <property type="entry name" value="PRTYPHPHTASE"/>
</dbReference>
<dbReference type="PANTHER" id="PTHR46957">
    <property type="entry name" value="CYTOKINE RECEPTOR"/>
    <property type="match status" value="1"/>
</dbReference>
<reference evidence="27" key="2">
    <citation type="submission" date="2025-09" db="UniProtKB">
        <authorList>
            <consortium name="Ensembl"/>
        </authorList>
    </citation>
    <scope>IDENTIFICATION</scope>
</reference>
<dbReference type="FunFam" id="3.90.190.10:FF:000009">
    <property type="entry name" value="Receptor-type tyrosine-protein phosphatase beta"/>
    <property type="match status" value="1"/>
</dbReference>
<feature type="region of interest" description="Disordered" evidence="21">
    <location>
        <begin position="129"/>
        <end position="157"/>
    </location>
</feature>
<feature type="transmembrane region" description="Helical" evidence="22">
    <location>
        <begin position="657"/>
        <end position="679"/>
    </location>
</feature>
<evidence type="ECO:0000256" key="1">
    <source>
        <dbReference type="ARBA" id="ARBA00004247"/>
    </source>
</evidence>
<dbReference type="AlphaFoldDB" id="A0A8C9KCW1"/>
<dbReference type="InterPro" id="IPR036116">
    <property type="entry name" value="FN3_sf"/>
</dbReference>
<evidence type="ECO:0000256" key="3">
    <source>
        <dbReference type="ARBA" id="ARBA00013064"/>
    </source>
</evidence>
<dbReference type="GO" id="GO:0031528">
    <property type="term" value="C:microvillus membrane"/>
    <property type="evidence" value="ECO:0007669"/>
    <property type="project" value="UniProtKB-SubCell"/>
</dbReference>
<protein>
    <recommendedName>
        <fullName evidence="19">Receptor-type tyrosine-protein phosphatase H</fullName>
        <ecNumber evidence="3">3.1.3.48</ecNumber>
    </recommendedName>
    <alternativeName>
        <fullName evidence="20">Stomach cancer-associated protein tyrosine phosphatase 1</fullName>
    </alternativeName>
</protein>
<accession>A0A8C9KCW1</accession>
<evidence type="ECO:0000256" key="18">
    <source>
        <dbReference type="ARBA" id="ARBA00064282"/>
    </source>
</evidence>
<dbReference type="InterPro" id="IPR000242">
    <property type="entry name" value="PTP_cat"/>
</dbReference>
<feature type="compositionally biased region" description="Polar residues" evidence="21">
    <location>
        <begin position="99"/>
        <end position="111"/>
    </location>
</feature>
<keyword evidence="5" id="KW-0963">Cytoplasm</keyword>